<proteinExistence type="predicted"/>
<feature type="compositionally biased region" description="Basic and acidic residues" evidence="1">
    <location>
        <begin position="1"/>
        <end position="15"/>
    </location>
</feature>
<protein>
    <submittedName>
        <fullName evidence="2">Uncharacterized protein</fullName>
    </submittedName>
</protein>
<dbReference type="EnsemblMetazoa" id="G4436.5">
    <property type="protein sequence ID" value="G4436.5:cds"/>
    <property type="gene ID" value="G4436"/>
</dbReference>
<accession>A0A8W8N5H1</accession>
<organism evidence="2 3">
    <name type="scientific">Magallana gigas</name>
    <name type="common">Pacific oyster</name>
    <name type="synonym">Crassostrea gigas</name>
    <dbReference type="NCBI Taxonomy" id="29159"/>
    <lineage>
        <taxon>Eukaryota</taxon>
        <taxon>Metazoa</taxon>
        <taxon>Spiralia</taxon>
        <taxon>Lophotrochozoa</taxon>
        <taxon>Mollusca</taxon>
        <taxon>Bivalvia</taxon>
        <taxon>Autobranchia</taxon>
        <taxon>Pteriomorphia</taxon>
        <taxon>Ostreida</taxon>
        <taxon>Ostreoidea</taxon>
        <taxon>Ostreidae</taxon>
        <taxon>Magallana</taxon>
    </lineage>
</organism>
<sequence length="52" mass="5890">SENQRNDKSLNKGKIDSGSGEELNQSEARHHLPYVWDRITRSQVGKTVKPAK</sequence>
<reference evidence="2" key="1">
    <citation type="submission" date="2022-08" db="UniProtKB">
        <authorList>
            <consortium name="EnsemblMetazoa"/>
        </authorList>
    </citation>
    <scope>IDENTIFICATION</scope>
    <source>
        <strain evidence="2">05x7-T-G4-1.051#20</strain>
    </source>
</reference>
<evidence type="ECO:0000313" key="2">
    <source>
        <dbReference type="EnsemblMetazoa" id="G4436.5:cds"/>
    </source>
</evidence>
<evidence type="ECO:0000313" key="3">
    <source>
        <dbReference type="Proteomes" id="UP000005408"/>
    </source>
</evidence>
<name>A0A8W8N5H1_MAGGI</name>
<keyword evidence="3" id="KW-1185">Reference proteome</keyword>
<feature type="region of interest" description="Disordered" evidence="1">
    <location>
        <begin position="1"/>
        <end position="34"/>
    </location>
</feature>
<dbReference type="AlphaFoldDB" id="A0A8W8N5H1"/>
<dbReference type="Proteomes" id="UP000005408">
    <property type="component" value="Unassembled WGS sequence"/>
</dbReference>
<evidence type="ECO:0000256" key="1">
    <source>
        <dbReference type="SAM" id="MobiDB-lite"/>
    </source>
</evidence>